<evidence type="ECO:0000313" key="3">
    <source>
        <dbReference type="Proteomes" id="UP000598467"/>
    </source>
</evidence>
<gene>
    <name evidence="2" type="ORF">HK439_18630</name>
</gene>
<dbReference type="AlphaFoldDB" id="A0A926P2E8"/>
<evidence type="ECO:0000256" key="1">
    <source>
        <dbReference type="SAM" id="MobiDB-lite"/>
    </source>
</evidence>
<reference evidence="2" key="1">
    <citation type="submission" date="2020-05" db="EMBL/GenBank/DDBJ databases">
        <title>Identification of trans-AT polyketide cluster in two marine bacteria, producers of a novel glutaramide-containing polyketide sesbanimide D and analogs.</title>
        <authorList>
            <person name="Kacar D."/>
            <person name="Rodriguez P."/>
            <person name="Canedo L."/>
            <person name="Gonzalez E."/>
            <person name="Galan B."/>
            <person name="De La Calle F."/>
            <person name="Garcia J.L."/>
        </authorList>
    </citation>
    <scope>NUCLEOTIDE SEQUENCE</scope>
    <source>
        <strain evidence="2">PHM038</strain>
    </source>
</reference>
<sequence length="59" mass="5728">MNVGTIGALSAPPQSIRPTSSEAAEGPGPDQVNDHDSDDLPGGKAPTAAGTGSKVDITA</sequence>
<dbReference type="EMBL" id="JABFCZ010000021">
    <property type="protein sequence ID" value="MBD1548285.1"/>
    <property type="molecule type" value="Genomic_DNA"/>
</dbReference>
<accession>A0A926P2E8</accession>
<proteinExistence type="predicted"/>
<protein>
    <submittedName>
        <fullName evidence="2">Uncharacterized protein</fullName>
    </submittedName>
</protein>
<feature type="compositionally biased region" description="Low complexity" evidence="1">
    <location>
        <begin position="42"/>
        <end position="52"/>
    </location>
</feature>
<evidence type="ECO:0000313" key="2">
    <source>
        <dbReference type="EMBL" id="MBD1548285.1"/>
    </source>
</evidence>
<dbReference type="Proteomes" id="UP000598467">
    <property type="component" value="Unassembled WGS sequence"/>
</dbReference>
<feature type="compositionally biased region" description="Polar residues" evidence="1">
    <location>
        <begin position="12"/>
        <end position="22"/>
    </location>
</feature>
<organism evidence="2 3">
    <name type="scientific">Roseibium aggregatum</name>
    <dbReference type="NCBI Taxonomy" id="187304"/>
    <lineage>
        <taxon>Bacteria</taxon>
        <taxon>Pseudomonadati</taxon>
        <taxon>Pseudomonadota</taxon>
        <taxon>Alphaproteobacteria</taxon>
        <taxon>Hyphomicrobiales</taxon>
        <taxon>Stappiaceae</taxon>
        <taxon>Roseibium</taxon>
    </lineage>
</organism>
<name>A0A926P2E8_9HYPH</name>
<comment type="caution">
    <text evidence="2">The sequence shown here is derived from an EMBL/GenBank/DDBJ whole genome shotgun (WGS) entry which is preliminary data.</text>
</comment>
<dbReference type="RefSeq" id="WP_190292975.1">
    <property type="nucleotide sequence ID" value="NZ_JABFCZ010000021.1"/>
</dbReference>
<feature type="region of interest" description="Disordered" evidence="1">
    <location>
        <begin position="1"/>
        <end position="59"/>
    </location>
</feature>